<reference evidence="2" key="1">
    <citation type="journal article" date="2022" name="Mol. Ecol. Resour.">
        <title>The genomes of chicory, endive, great burdock and yacon provide insights into Asteraceae palaeo-polyploidization history and plant inulin production.</title>
        <authorList>
            <person name="Fan W."/>
            <person name="Wang S."/>
            <person name="Wang H."/>
            <person name="Wang A."/>
            <person name="Jiang F."/>
            <person name="Liu H."/>
            <person name="Zhao H."/>
            <person name="Xu D."/>
            <person name="Zhang Y."/>
        </authorList>
    </citation>
    <scope>NUCLEOTIDE SEQUENCE [LARGE SCALE GENOMIC DNA]</scope>
    <source>
        <strain evidence="2">cv. Punajuju</strain>
    </source>
</reference>
<sequence>MDEVKIVGPEFHGTASLVAVLRVSSISGLNSHVWGGVIDYLAAVEEVKISGCNEIRYLWESEAEASNVLVKLRKLDIECCNIFEYCSCPDSIEDLNIEDCDSITSVSFPRGAQKLKSLAISGCKKLLEKESRAGEKARVLINSSMQMIESIRIFDWPNLKSIVDLGCFMHLTVLGIFFKGYLK</sequence>
<protein>
    <submittedName>
        <fullName evidence="1">Uncharacterized protein</fullName>
    </submittedName>
</protein>
<comment type="caution">
    <text evidence="1">The sequence shown here is derived from an EMBL/GenBank/DDBJ whole genome shotgun (WGS) entry which is preliminary data.</text>
</comment>
<dbReference type="EMBL" id="CM042016">
    <property type="protein sequence ID" value="KAI3700622.1"/>
    <property type="molecule type" value="Genomic_DNA"/>
</dbReference>
<proteinExistence type="predicted"/>
<reference evidence="1 2" key="2">
    <citation type="journal article" date="2022" name="Mol. Ecol. Resour.">
        <title>The genomes of chicory, endive, great burdock and yacon provide insights into Asteraceae paleo-polyploidization history and plant inulin production.</title>
        <authorList>
            <person name="Fan W."/>
            <person name="Wang S."/>
            <person name="Wang H."/>
            <person name="Wang A."/>
            <person name="Jiang F."/>
            <person name="Liu H."/>
            <person name="Zhao H."/>
            <person name="Xu D."/>
            <person name="Zhang Y."/>
        </authorList>
    </citation>
    <scope>NUCLEOTIDE SEQUENCE [LARGE SCALE GENOMIC DNA]</scope>
    <source>
        <strain evidence="2">cv. Punajuju</strain>
        <tissue evidence="1">Leaves</tissue>
    </source>
</reference>
<evidence type="ECO:0000313" key="2">
    <source>
        <dbReference type="Proteomes" id="UP001055811"/>
    </source>
</evidence>
<dbReference type="Proteomes" id="UP001055811">
    <property type="component" value="Linkage Group LG08"/>
</dbReference>
<evidence type="ECO:0000313" key="1">
    <source>
        <dbReference type="EMBL" id="KAI3700622.1"/>
    </source>
</evidence>
<accession>A0ACB8ZS23</accession>
<keyword evidence="2" id="KW-1185">Reference proteome</keyword>
<organism evidence="1 2">
    <name type="scientific">Cichorium intybus</name>
    <name type="common">Chicory</name>
    <dbReference type="NCBI Taxonomy" id="13427"/>
    <lineage>
        <taxon>Eukaryota</taxon>
        <taxon>Viridiplantae</taxon>
        <taxon>Streptophyta</taxon>
        <taxon>Embryophyta</taxon>
        <taxon>Tracheophyta</taxon>
        <taxon>Spermatophyta</taxon>
        <taxon>Magnoliopsida</taxon>
        <taxon>eudicotyledons</taxon>
        <taxon>Gunneridae</taxon>
        <taxon>Pentapetalae</taxon>
        <taxon>asterids</taxon>
        <taxon>campanulids</taxon>
        <taxon>Asterales</taxon>
        <taxon>Asteraceae</taxon>
        <taxon>Cichorioideae</taxon>
        <taxon>Cichorieae</taxon>
        <taxon>Cichoriinae</taxon>
        <taxon>Cichorium</taxon>
    </lineage>
</organism>
<gene>
    <name evidence="1" type="ORF">L2E82_45258</name>
</gene>
<name>A0ACB8ZS23_CICIN</name>